<gene>
    <name evidence="1" type="ORF">GSOID_T00004868001</name>
</gene>
<accession>E4XA53</accession>
<proteinExistence type="predicted"/>
<reference evidence="1" key="1">
    <citation type="journal article" date="2010" name="Science">
        <title>Plasticity of animal genome architecture unmasked by rapid evolution of a pelagic tunicate.</title>
        <authorList>
            <person name="Denoeud F."/>
            <person name="Henriet S."/>
            <person name="Mungpakdee S."/>
            <person name="Aury J.M."/>
            <person name="Da Silva C."/>
            <person name="Brinkmann H."/>
            <person name="Mikhaleva J."/>
            <person name="Olsen L.C."/>
            <person name="Jubin C."/>
            <person name="Canestro C."/>
            <person name="Bouquet J.M."/>
            <person name="Danks G."/>
            <person name="Poulain J."/>
            <person name="Campsteijn C."/>
            <person name="Adamski M."/>
            <person name="Cross I."/>
            <person name="Yadetie F."/>
            <person name="Muffato M."/>
            <person name="Louis A."/>
            <person name="Butcher S."/>
            <person name="Tsagkogeorga G."/>
            <person name="Konrad A."/>
            <person name="Singh S."/>
            <person name="Jensen M.F."/>
            <person name="Cong E.H."/>
            <person name="Eikeseth-Otteraa H."/>
            <person name="Noel B."/>
            <person name="Anthouard V."/>
            <person name="Porcel B.M."/>
            <person name="Kachouri-Lafond R."/>
            <person name="Nishino A."/>
            <person name="Ugolini M."/>
            <person name="Chourrout P."/>
            <person name="Nishida H."/>
            <person name="Aasland R."/>
            <person name="Huzurbazar S."/>
            <person name="Westhof E."/>
            <person name="Delsuc F."/>
            <person name="Lehrach H."/>
            <person name="Reinhardt R."/>
            <person name="Weissenbach J."/>
            <person name="Roy S.W."/>
            <person name="Artiguenave F."/>
            <person name="Postlethwait J.H."/>
            <person name="Manak J.R."/>
            <person name="Thompson E.M."/>
            <person name="Jaillon O."/>
            <person name="Du Pasquier L."/>
            <person name="Boudinot P."/>
            <person name="Liberles D.A."/>
            <person name="Volff J.N."/>
            <person name="Philippe H."/>
            <person name="Lenhard B."/>
            <person name="Roest Crollius H."/>
            <person name="Wincker P."/>
            <person name="Chourrout D."/>
        </authorList>
    </citation>
    <scope>NUCLEOTIDE SEQUENCE [LARGE SCALE GENOMIC DNA]</scope>
</reference>
<evidence type="ECO:0000313" key="1">
    <source>
        <dbReference type="EMBL" id="CBY08305.1"/>
    </source>
</evidence>
<keyword evidence="2" id="KW-1185">Reference proteome</keyword>
<dbReference type="InParanoid" id="E4XA53"/>
<protein>
    <submittedName>
        <fullName evidence="1">Uncharacterized protein</fullName>
    </submittedName>
</protein>
<evidence type="ECO:0000313" key="2">
    <source>
        <dbReference type="Proteomes" id="UP000001307"/>
    </source>
</evidence>
<sequence>MHVSKGTPVQNLLYIKVRMNISIAVVSDVAEETENLLKQQDDQRYLAIEKAAKQGTFGSFGIVLCVCLAAKYGILH</sequence>
<organism evidence="1">
    <name type="scientific">Oikopleura dioica</name>
    <name type="common">Tunicate</name>
    <dbReference type="NCBI Taxonomy" id="34765"/>
    <lineage>
        <taxon>Eukaryota</taxon>
        <taxon>Metazoa</taxon>
        <taxon>Chordata</taxon>
        <taxon>Tunicata</taxon>
        <taxon>Appendicularia</taxon>
        <taxon>Copelata</taxon>
        <taxon>Oikopleuridae</taxon>
        <taxon>Oikopleura</taxon>
    </lineage>
</organism>
<dbReference type="Proteomes" id="UP000001307">
    <property type="component" value="Unassembled WGS sequence"/>
</dbReference>
<name>E4XA53_OIKDI</name>
<dbReference type="AlphaFoldDB" id="E4XA53"/>
<dbReference type="EMBL" id="FN653031">
    <property type="protein sequence ID" value="CBY08305.1"/>
    <property type="molecule type" value="Genomic_DNA"/>
</dbReference>